<accession>A0AAN6RZ30</accession>
<dbReference type="Proteomes" id="UP001303473">
    <property type="component" value="Unassembled WGS sequence"/>
</dbReference>
<reference evidence="3" key="1">
    <citation type="journal article" date="2023" name="Mol. Phylogenet. Evol.">
        <title>Genome-scale phylogeny and comparative genomics of the fungal order Sordariales.</title>
        <authorList>
            <person name="Hensen N."/>
            <person name="Bonometti L."/>
            <person name="Westerberg I."/>
            <person name="Brannstrom I.O."/>
            <person name="Guillou S."/>
            <person name="Cros-Aarteil S."/>
            <person name="Calhoun S."/>
            <person name="Haridas S."/>
            <person name="Kuo A."/>
            <person name="Mondo S."/>
            <person name="Pangilinan J."/>
            <person name="Riley R."/>
            <person name="LaButti K."/>
            <person name="Andreopoulos B."/>
            <person name="Lipzen A."/>
            <person name="Chen C."/>
            <person name="Yan M."/>
            <person name="Daum C."/>
            <person name="Ng V."/>
            <person name="Clum A."/>
            <person name="Steindorff A."/>
            <person name="Ohm R.A."/>
            <person name="Martin F."/>
            <person name="Silar P."/>
            <person name="Natvig D.O."/>
            <person name="Lalanne C."/>
            <person name="Gautier V."/>
            <person name="Ament-Velasquez S.L."/>
            <person name="Kruys A."/>
            <person name="Hutchinson M.I."/>
            <person name="Powell A.J."/>
            <person name="Barry K."/>
            <person name="Miller A.N."/>
            <person name="Grigoriev I.V."/>
            <person name="Debuchy R."/>
            <person name="Gladieux P."/>
            <person name="Hiltunen Thoren M."/>
            <person name="Johannesson H."/>
        </authorList>
    </citation>
    <scope>NUCLEOTIDE SEQUENCE [LARGE SCALE GENOMIC DNA]</scope>
    <source>
        <strain evidence="3">CBS 340.73</strain>
    </source>
</reference>
<evidence type="ECO:0000313" key="2">
    <source>
        <dbReference type="EMBL" id="KAK3934098.1"/>
    </source>
</evidence>
<name>A0AAN6RZ30_9PEZI</name>
<feature type="region of interest" description="Disordered" evidence="1">
    <location>
        <begin position="80"/>
        <end position="101"/>
    </location>
</feature>
<dbReference type="EMBL" id="MU854027">
    <property type="protein sequence ID" value="KAK3934098.1"/>
    <property type="molecule type" value="Genomic_DNA"/>
</dbReference>
<protein>
    <submittedName>
        <fullName evidence="2">Uncharacterized protein</fullName>
    </submittedName>
</protein>
<evidence type="ECO:0000256" key="1">
    <source>
        <dbReference type="SAM" id="MobiDB-lite"/>
    </source>
</evidence>
<keyword evidence="3" id="KW-1185">Reference proteome</keyword>
<dbReference type="AlphaFoldDB" id="A0AAN6RZ30"/>
<comment type="caution">
    <text evidence="2">The sequence shown here is derived from an EMBL/GenBank/DDBJ whole genome shotgun (WGS) entry which is preliminary data.</text>
</comment>
<sequence>MEEGQLFPFHVEEAWIESQLCLRCGDSAHKVATCPHAAAVNPNRATSVRVQATYVAYLKGVQLLMEKQFANQKEYLDKQSSTLSGSVQDKESSQSQSFRSNEITELNSASAYTIANITAK</sequence>
<organism evidence="2 3">
    <name type="scientific">Diplogelasinospora grovesii</name>
    <dbReference type="NCBI Taxonomy" id="303347"/>
    <lineage>
        <taxon>Eukaryota</taxon>
        <taxon>Fungi</taxon>
        <taxon>Dikarya</taxon>
        <taxon>Ascomycota</taxon>
        <taxon>Pezizomycotina</taxon>
        <taxon>Sordariomycetes</taxon>
        <taxon>Sordariomycetidae</taxon>
        <taxon>Sordariales</taxon>
        <taxon>Diplogelasinosporaceae</taxon>
        <taxon>Diplogelasinospora</taxon>
    </lineage>
</organism>
<gene>
    <name evidence="2" type="ORF">QBC46DRAFT_414209</name>
</gene>
<evidence type="ECO:0000313" key="3">
    <source>
        <dbReference type="Proteomes" id="UP001303473"/>
    </source>
</evidence>
<proteinExistence type="predicted"/>